<evidence type="ECO:0000256" key="4">
    <source>
        <dbReference type="ARBA" id="ARBA00022989"/>
    </source>
</evidence>
<dbReference type="OrthoDB" id="10255013at2759"/>
<dbReference type="InterPro" id="IPR010989">
    <property type="entry name" value="SNARE"/>
</dbReference>
<dbReference type="GO" id="GO:0006906">
    <property type="term" value="P:vesicle fusion"/>
    <property type="evidence" value="ECO:0007669"/>
    <property type="project" value="TreeGrafter"/>
</dbReference>
<dbReference type="STRING" id="246404.A0A507DZZ8"/>
<reference evidence="10 11" key="1">
    <citation type="journal article" date="2019" name="Sci. Rep.">
        <title>Comparative genomics of chytrid fungi reveal insights into the obligate biotrophic and pathogenic lifestyle of Synchytrium endobioticum.</title>
        <authorList>
            <person name="van de Vossenberg B.T.L.H."/>
            <person name="Warris S."/>
            <person name="Nguyen H.D.T."/>
            <person name="van Gent-Pelzer M.P.E."/>
            <person name="Joly D.L."/>
            <person name="van de Geest H.C."/>
            <person name="Bonants P.J.M."/>
            <person name="Smith D.S."/>
            <person name="Levesque C.A."/>
            <person name="van der Lee T.A.J."/>
        </authorList>
    </citation>
    <scope>NUCLEOTIDE SEQUENCE [LARGE SCALE GENOMIC DNA]</scope>
    <source>
        <strain evidence="10 11">CBS 675.73</strain>
    </source>
</reference>
<keyword evidence="6" id="KW-0175">Coiled coil</keyword>
<dbReference type="AlphaFoldDB" id="A0A507DZZ8"/>
<dbReference type="Gene3D" id="1.20.58.70">
    <property type="match status" value="1"/>
</dbReference>
<dbReference type="EMBL" id="QEAP01000780">
    <property type="protein sequence ID" value="TPX57051.1"/>
    <property type="molecule type" value="Genomic_DNA"/>
</dbReference>
<dbReference type="SMART" id="SM00397">
    <property type="entry name" value="t_SNARE"/>
    <property type="match status" value="1"/>
</dbReference>
<dbReference type="GO" id="GO:0048278">
    <property type="term" value="P:vesicle docking"/>
    <property type="evidence" value="ECO:0007669"/>
    <property type="project" value="TreeGrafter"/>
</dbReference>
<keyword evidence="11" id="KW-1185">Reference proteome</keyword>
<dbReference type="SMART" id="SM00503">
    <property type="entry name" value="SynN"/>
    <property type="match status" value="1"/>
</dbReference>
<proteinExistence type="inferred from homology"/>
<feature type="region of interest" description="Disordered" evidence="7">
    <location>
        <begin position="1"/>
        <end position="23"/>
    </location>
</feature>
<dbReference type="GO" id="GO:0031201">
    <property type="term" value="C:SNARE complex"/>
    <property type="evidence" value="ECO:0007669"/>
    <property type="project" value="TreeGrafter"/>
</dbReference>
<sequence length="329" mass="36588">MAKDRLSNIRPSSSYVPVAESPQPAAEIPLQPLAATPQSYGTPSIAPSNQWAASSAYSNTPPEILIMLPAENLDTFYKQVEVLTTYIVKIDQNVEQMGWSNKRLTSEVDPRVIQEQENRLETSLAETQELIKKTKEGVKNLKRSKRGDVSVRKSQFDSVSAKLMRSIKLFQTVQLDIKASRKAQIIRQYKIAKPDATNDEIEQAIESGRSDVFSRAMVSSSVSEQQRVLGEVEKRNQAIQRLAQSFSELVQLANEMNELIQSQQEFLDIIEVRVDKTIVNVEAGNVQLTQANESALGARNTQKIIAGVVVVVVVIIIIILVVKFAPAKK</sequence>
<evidence type="ECO:0000256" key="6">
    <source>
        <dbReference type="SAM" id="Coils"/>
    </source>
</evidence>
<protein>
    <recommendedName>
        <fullName evidence="9">t-SNARE coiled-coil homology domain-containing protein</fullName>
    </recommendedName>
</protein>
<evidence type="ECO:0000313" key="11">
    <source>
        <dbReference type="Proteomes" id="UP000320333"/>
    </source>
</evidence>
<dbReference type="PANTHER" id="PTHR19957:SF307">
    <property type="entry name" value="PROTEIN SSO1-RELATED"/>
    <property type="match status" value="1"/>
</dbReference>
<dbReference type="GO" id="GO:0000149">
    <property type="term" value="F:SNARE binding"/>
    <property type="evidence" value="ECO:0007669"/>
    <property type="project" value="TreeGrafter"/>
</dbReference>
<evidence type="ECO:0000313" key="10">
    <source>
        <dbReference type="EMBL" id="TPX57051.1"/>
    </source>
</evidence>
<keyword evidence="5 8" id="KW-0472">Membrane</keyword>
<evidence type="ECO:0000256" key="1">
    <source>
        <dbReference type="ARBA" id="ARBA00004211"/>
    </source>
</evidence>
<feature type="transmembrane region" description="Helical" evidence="8">
    <location>
        <begin position="304"/>
        <end position="325"/>
    </location>
</feature>
<gene>
    <name evidence="10" type="ORF">CcCBS67573_g09292</name>
</gene>
<name>A0A507DZZ8_9FUNG</name>
<dbReference type="Proteomes" id="UP000320333">
    <property type="component" value="Unassembled WGS sequence"/>
</dbReference>
<dbReference type="GO" id="GO:0005484">
    <property type="term" value="F:SNAP receptor activity"/>
    <property type="evidence" value="ECO:0007669"/>
    <property type="project" value="TreeGrafter"/>
</dbReference>
<dbReference type="Pfam" id="PF00804">
    <property type="entry name" value="Syntaxin"/>
    <property type="match status" value="1"/>
</dbReference>
<dbReference type="PROSITE" id="PS50192">
    <property type="entry name" value="T_SNARE"/>
    <property type="match status" value="1"/>
</dbReference>
<evidence type="ECO:0000256" key="8">
    <source>
        <dbReference type="SAM" id="Phobius"/>
    </source>
</evidence>
<evidence type="ECO:0000256" key="5">
    <source>
        <dbReference type="ARBA" id="ARBA00023136"/>
    </source>
</evidence>
<keyword evidence="4 8" id="KW-1133">Transmembrane helix</keyword>
<keyword evidence="3 8" id="KW-0812">Transmembrane</keyword>
<dbReference type="GO" id="GO:0012505">
    <property type="term" value="C:endomembrane system"/>
    <property type="evidence" value="ECO:0007669"/>
    <property type="project" value="TreeGrafter"/>
</dbReference>
<evidence type="ECO:0000259" key="9">
    <source>
        <dbReference type="PROSITE" id="PS50192"/>
    </source>
</evidence>
<feature type="coiled-coil region" evidence="6">
    <location>
        <begin position="113"/>
        <end position="144"/>
    </location>
</feature>
<dbReference type="PANTHER" id="PTHR19957">
    <property type="entry name" value="SYNTAXIN"/>
    <property type="match status" value="1"/>
</dbReference>
<comment type="similarity">
    <text evidence="2">Belongs to the syntaxin family.</text>
</comment>
<dbReference type="InterPro" id="IPR000727">
    <property type="entry name" value="T_SNARE_dom"/>
</dbReference>
<accession>A0A507DZZ8</accession>
<dbReference type="SUPFAM" id="SSF47661">
    <property type="entry name" value="t-snare proteins"/>
    <property type="match status" value="1"/>
</dbReference>
<evidence type="ECO:0000256" key="7">
    <source>
        <dbReference type="SAM" id="MobiDB-lite"/>
    </source>
</evidence>
<evidence type="ECO:0000256" key="3">
    <source>
        <dbReference type="ARBA" id="ARBA00022692"/>
    </source>
</evidence>
<dbReference type="InterPro" id="IPR045242">
    <property type="entry name" value="Syntaxin"/>
</dbReference>
<dbReference type="GO" id="GO:0006886">
    <property type="term" value="P:intracellular protein transport"/>
    <property type="evidence" value="ECO:0007669"/>
    <property type="project" value="TreeGrafter"/>
</dbReference>
<feature type="domain" description="T-SNARE coiled-coil homology" evidence="9">
    <location>
        <begin position="229"/>
        <end position="291"/>
    </location>
</feature>
<organism evidence="10 11">
    <name type="scientific">Chytriomyces confervae</name>
    <dbReference type="NCBI Taxonomy" id="246404"/>
    <lineage>
        <taxon>Eukaryota</taxon>
        <taxon>Fungi</taxon>
        <taxon>Fungi incertae sedis</taxon>
        <taxon>Chytridiomycota</taxon>
        <taxon>Chytridiomycota incertae sedis</taxon>
        <taxon>Chytridiomycetes</taxon>
        <taxon>Chytridiales</taxon>
        <taxon>Chytriomycetaceae</taxon>
        <taxon>Chytriomyces</taxon>
    </lineage>
</organism>
<comment type="caution">
    <text evidence="10">The sequence shown here is derived from an EMBL/GenBank/DDBJ whole genome shotgun (WGS) entry which is preliminary data.</text>
</comment>
<comment type="subcellular location">
    <subcellularLocation>
        <location evidence="1">Membrane</location>
        <topology evidence="1">Single-pass type IV membrane protein</topology>
    </subcellularLocation>
</comment>
<evidence type="ECO:0000256" key="2">
    <source>
        <dbReference type="ARBA" id="ARBA00009063"/>
    </source>
</evidence>
<dbReference type="GO" id="GO:0006887">
    <property type="term" value="P:exocytosis"/>
    <property type="evidence" value="ECO:0007669"/>
    <property type="project" value="TreeGrafter"/>
</dbReference>
<dbReference type="GO" id="GO:0005886">
    <property type="term" value="C:plasma membrane"/>
    <property type="evidence" value="ECO:0007669"/>
    <property type="project" value="TreeGrafter"/>
</dbReference>
<dbReference type="InterPro" id="IPR006011">
    <property type="entry name" value="Syntaxin_N"/>
</dbReference>